<keyword evidence="6" id="KW-1185">Reference proteome</keyword>
<feature type="domain" description="Protein kinase" evidence="4">
    <location>
        <begin position="70"/>
        <end position="348"/>
    </location>
</feature>
<dbReference type="EMBL" id="CALNXI010001138">
    <property type="protein sequence ID" value="CAH3157094.1"/>
    <property type="molecule type" value="Genomic_DNA"/>
</dbReference>
<comment type="subcellular location">
    <subcellularLocation>
        <location evidence="1">Membrane</location>
        <topology evidence="1">Single-pass membrane protein</topology>
    </subcellularLocation>
</comment>
<dbReference type="Gene3D" id="1.10.510.10">
    <property type="entry name" value="Transferase(Phosphotransferase) domain 1"/>
    <property type="match status" value="1"/>
</dbReference>
<gene>
    <name evidence="5" type="ORF">PEVE_00002371</name>
</gene>
<dbReference type="PROSITE" id="PS50011">
    <property type="entry name" value="PROTEIN_KINASE_DOM"/>
    <property type="match status" value="1"/>
</dbReference>
<evidence type="ECO:0000259" key="4">
    <source>
        <dbReference type="PROSITE" id="PS50011"/>
    </source>
</evidence>
<dbReference type="InterPro" id="IPR020635">
    <property type="entry name" value="Tyr_kinase_cat_dom"/>
</dbReference>
<dbReference type="PROSITE" id="PS00109">
    <property type="entry name" value="PROTEIN_KINASE_TYR"/>
    <property type="match status" value="1"/>
</dbReference>
<dbReference type="PRINTS" id="PR00109">
    <property type="entry name" value="TYRKINASE"/>
</dbReference>
<comment type="catalytic activity">
    <reaction evidence="2">
        <text>L-tyrosyl-[protein] + ATP = O-phospho-L-tyrosyl-[protein] + ADP + H(+)</text>
        <dbReference type="Rhea" id="RHEA:10596"/>
        <dbReference type="Rhea" id="RHEA-COMP:10136"/>
        <dbReference type="Rhea" id="RHEA-COMP:20101"/>
        <dbReference type="ChEBI" id="CHEBI:15378"/>
        <dbReference type="ChEBI" id="CHEBI:30616"/>
        <dbReference type="ChEBI" id="CHEBI:46858"/>
        <dbReference type="ChEBI" id="CHEBI:61978"/>
        <dbReference type="ChEBI" id="CHEBI:456216"/>
        <dbReference type="EC" id="2.7.10.1"/>
    </reaction>
</comment>
<keyword evidence="3" id="KW-0067">ATP-binding</keyword>
<dbReference type="PROSITE" id="PS00107">
    <property type="entry name" value="PROTEIN_KINASE_ATP"/>
    <property type="match status" value="1"/>
</dbReference>
<dbReference type="Gene3D" id="3.30.200.20">
    <property type="entry name" value="Phosphorylase Kinase, domain 1"/>
    <property type="match status" value="1"/>
</dbReference>
<dbReference type="Pfam" id="PF07714">
    <property type="entry name" value="PK_Tyr_Ser-Thr"/>
    <property type="match status" value="1"/>
</dbReference>
<dbReference type="InterPro" id="IPR017441">
    <property type="entry name" value="Protein_kinase_ATP_BS"/>
</dbReference>
<dbReference type="PANTHER" id="PTHR24416:SF621">
    <property type="entry name" value="TYROSINE KINASE RECEPTOR CAD96CA"/>
    <property type="match status" value="1"/>
</dbReference>
<dbReference type="PANTHER" id="PTHR24416">
    <property type="entry name" value="TYROSINE-PROTEIN KINASE RECEPTOR"/>
    <property type="match status" value="1"/>
</dbReference>
<evidence type="ECO:0000313" key="6">
    <source>
        <dbReference type="Proteomes" id="UP001159427"/>
    </source>
</evidence>
<dbReference type="InterPro" id="IPR000719">
    <property type="entry name" value="Prot_kinase_dom"/>
</dbReference>
<dbReference type="SUPFAM" id="SSF56112">
    <property type="entry name" value="Protein kinase-like (PK-like)"/>
    <property type="match status" value="1"/>
</dbReference>
<name>A0ABN8Q4K6_9CNID</name>
<feature type="non-terminal residue" evidence="5">
    <location>
        <position position="1"/>
    </location>
</feature>
<organism evidence="5 6">
    <name type="scientific">Porites evermanni</name>
    <dbReference type="NCBI Taxonomy" id="104178"/>
    <lineage>
        <taxon>Eukaryota</taxon>
        <taxon>Metazoa</taxon>
        <taxon>Cnidaria</taxon>
        <taxon>Anthozoa</taxon>
        <taxon>Hexacorallia</taxon>
        <taxon>Scleractinia</taxon>
        <taxon>Fungiina</taxon>
        <taxon>Poritidae</taxon>
        <taxon>Porites</taxon>
    </lineage>
</organism>
<comment type="caution">
    <text evidence="5">The sequence shown here is derived from an EMBL/GenBank/DDBJ whole genome shotgun (WGS) entry which is preliminary data.</text>
</comment>
<evidence type="ECO:0000256" key="2">
    <source>
        <dbReference type="ARBA" id="ARBA00051243"/>
    </source>
</evidence>
<dbReference type="InterPro" id="IPR008266">
    <property type="entry name" value="Tyr_kinase_AS"/>
</dbReference>
<evidence type="ECO:0000256" key="1">
    <source>
        <dbReference type="ARBA" id="ARBA00004167"/>
    </source>
</evidence>
<evidence type="ECO:0000256" key="3">
    <source>
        <dbReference type="PROSITE-ProRule" id="PRU10141"/>
    </source>
</evidence>
<keyword evidence="3" id="KW-0547">Nucleotide-binding</keyword>
<dbReference type="CDD" id="cd00192">
    <property type="entry name" value="PTKc"/>
    <property type="match status" value="1"/>
</dbReference>
<dbReference type="SMART" id="SM00219">
    <property type="entry name" value="TyrKc"/>
    <property type="match status" value="1"/>
</dbReference>
<proteinExistence type="predicted"/>
<protein>
    <recommendedName>
        <fullName evidence="4">Protein kinase domain-containing protein</fullName>
    </recommendedName>
</protein>
<reference evidence="5 6" key="1">
    <citation type="submission" date="2022-05" db="EMBL/GenBank/DDBJ databases">
        <authorList>
            <consortium name="Genoscope - CEA"/>
            <person name="William W."/>
        </authorList>
    </citation>
    <scope>NUCLEOTIDE SEQUENCE [LARGE SCALE GENOMIC DNA]</scope>
</reference>
<evidence type="ECO:0000313" key="5">
    <source>
        <dbReference type="EMBL" id="CAH3157094.1"/>
    </source>
</evidence>
<dbReference type="InterPro" id="IPR050122">
    <property type="entry name" value="RTK"/>
</dbReference>
<dbReference type="InterPro" id="IPR011009">
    <property type="entry name" value="Kinase-like_dom_sf"/>
</dbReference>
<dbReference type="Proteomes" id="UP001159427">
    <property type="component" value="Unassembled WGS sequence"/>
</dbReference>
<feature type="binding site" evidence="3">
    <location>
        <position position="104"/>
    </location>
    <ligand>
        <name>ATP</name>
        <dbReference type="ChEBI" id="CHEBI:30616"/>
    </ligand>
</feature>
<dbReference type="InterPro" id="IPR001245">
    <property type="entry name" value="Ser-Thr/Tyr_kinase_cat_dom"/>
</dbReference>
<sequence>LQGHRTPLQVTAAYVNGTENAILAYEVSFAPPPSKDSTSLEQEQQALYENCDDVKPSTTSKNWEVSREFVHIVKDIGKGTFSKVAKGEAWNIKGVKGLTTVAVKMLKENSPDSDKEDLLSELNLMKQMKPHPHVIKLLGCVTETEPLLVLIEYIPYGDLLGFLRKSRGLKDTYYNSPDVKPQTNLTSRQLMQFAQQIADGMNYLSSCKIIHRDLAARNVLVGEGENCKVTDFGKARDVNQDDIYTKKSRGRLPVKWTAHEALLYGTYTTQSDVWSFGIVLYEIFTIGGSPYPGINGRDIPNKLQKGYRMPKPKHVEKNLYQLMVQCWQVKPNDRPTFSVLKDKITSMMKNNNGKTALTIATAKKVVPTVIKAILRLFTLGLGALEDCCAVGNCAAVELREAD</sequence>
<accession>A0ABN8Q4K6</accession>